<dbReference type="Pfam" id="PF19457">
    <property type="entry name" value="DUF5994"/>
    <property type="match status" value="1"/>
</dbReference>
<proteinExistence type="predicted"/>
<name>A0ABP8JR51_9ACTN</name>
<reference evidence="2" key="1">
    <citation type="journal article" date="2019" name="Int. J. Syst. Evol. Microbiol.">
        <title>The Global Catalogue of Microorganisms (GCM) 10K type strain sequencing project: providing services to taxonomists for standard genome sequencing and annotation.</title>
        <authorList>
            <consortium name="The Broad Institute Genomics Platform"/>
            <consortium name="The Broad Institute Genome Sequencing Center for Infectious Disease"/>
            <person name="Wu L."/>
            <person name="Ma J."/>
        </authorList>
    </citation>
    <scope>NUCLEOTIDE SEQUENCE [LARGE SCALE GENOMIC DNA]</scope>
    <source>
        <strain evidence="2">JCM 17688</strain>
    </source>
</reference>
<dbReference type="EMBL" id="BAABFR010000039">
    <property type="protein sequence ID" value="GAA4394760.1"/>
    <property type="molecule type" value="Genomic_DNA"/>
</dbReference>
<keyword evidence="2" id="KW-1185">Reference proteome</keyword>
<protein>
    <submittedName>
        <fullName evidence="1">Uncharacterized protein</fullName>
    </submittedName>
</protein>
<evidence type="ECO:0000313" key="2">
    <source>
        <dbReference type="Proteomes" id="UP001500635"/>
    </source>
</evidence>
<dbReference type="Proteomes" id="UP001500635">
    <property type="component" value="Unassembled WGS sequence"/>
</dbReference>
<dbReference type="RefSeq" id="WP_344996613.1">
    <property type="nucleotide sequence ID" value="NZ_BAABFR010000039.1"/>
</dbReference>
<accession>A0ABP8JR51</accession>
<evidence type="ECO:0000313" key="1">
    <source>
        <dbReference type="EMBL" id="GAA4394760.1"/>
    </source>
</evidence>
<comment type="caution">
    <text evidence="1">The sequence shown here is derived from an EMBL/GenBank/DDBJ whole genome shotgun (WGS) entry which is preliminary data.</text>
</comment>
<dbReference type="InterPro" id="IPR046036">
    <property type="entry name" value="DUF5994"/>
</dbReference>
<gene>
    <name evidence="1" type="ORF">GCM10023147_27190</name>
</gene>
<organism evidence="1 2">
    <name type="scientific">Tsukamurella soli</name>
    <dbReference type="NCBI Taxonomy" id="644556"/>
    <lineage>
        <taxon>Bacteria</taxon>
        <taxon>Bacillati</taxon>
        <taxon>Actinomycetota</taxon>
        <taxon>Actinomycetes</taxon>
        <taxon>Mycobacteriales</taxon>
        <taxon>Tsukamurellaceae</taxon>
        <taxon>Tsukamurella</taxon>
    </lineage>
</organism>
<sequence>MTPSIDYARPDHTYRSLLRIERFPTSIGVLDGLWCPASGDLARELPTLLDAVSGQMSAVDRVVYRLNDWGVQPPFCTVDDDRIELHGYLRARLGTVTLLGVGPAHRLELAVTMPPSARPRGVECVASPSGRARLAERGRLADRLIGSGVSSPSERSG</sequence>